<sequence>AIQRLYWYGPRNFEPWSDEEDDTSPGTSLPKLPQSSSGIYLIHARYSVQQVQKQKKSGSSVESGFEPKTFWLWSSGLTTRLARPPTDNNKKVSKNILILVY</sequence>
<evidence type="ECO:0000256" key="1">
    <source>
        <dbReference type="SAM" id="MobiDB-lite"/>
    </source>
</evidence>
<dbReference type="EMBL" id="BGPR01098771">
    <property type="protein sequence ID" value="GBM50343.1"/>
    <property type="molecule type" value="Genomic_DNA"/>
</dbReference>
<dbReference type="EMBL" id="BGPR01098768">
    <property type="protein sequence ID" value="GBM50331.1"/>
    <property type="molecule type" value="Genomic_DNA"/>
</dbReference>
<dbReference type="Proteomes" id="UP000499080">
    <property type="component" value="Unassembled WGS sequence"/>
</dbReference>
<organism evidence="3 4">
    <name type="scientific">Araneus ventricosus</name>
    <name type="common">Orbweaver spider</name>
    <name type="synonym">Epeira ventricosa</name>
    <dbReference type="NCBI Taxonomy" id="182803"/>
    <lineage>
        <taxon>Eukaryota</taxon>
        <taxon>Metazoa</taxon>
        <taxon>Ecdysozoa</taxon>
        <taxon>Arthropoda</taxon>
        <taxon>Chelicerata</taxon>
        <taxon>Arachnida</taxon>
        <taxon>Araneae</taxon>
        <taxon>Araneomorphae</taxon>
        <taxon>Entelegynae</taxon>
        <taxon>Araneoidea</taxon>
        <taxon>Araneidae</taxon>
        <taxon>Araneus</taxon>
    </lineage>
</organism>
<dbReference type="AlphaFoldDB" id="A0A4Y2G9Q8"/>
<protein>
    <submittedName>
        <fullName evidence="3">Uncharacterized protein</fullName>
    </submittedName>
</protein>
<keyword evidence="4" id="KW-1185">Reference proteome</keyword>
<proteinExistence type="predicted"/>
<feature type="non-terminal residue" evidence="3">
    <location>
        <position position="1"/>
    </location>
</feature>
<gene>
    <name evidence="3" type="ORF">AVEN_123567_1</name>
    <name evidence="2" type="ORF">AVEN_52868_1</name>
</gene>
<reference evidence="3 4" key="1">
    <citation type="journal article" date="2019" name="Sci. Rep.">
        <title>Orb-weaving spider Araneus ventricosus genome elucidates the spidroin gene catalogue.</title>
        <authorList>
            <person name="Kono N."/>
            <person name="Nakamura H."/>
            <person name="Ohtoshi R."/>
            <person name="Moran D.A.P."/>
            <person name="Shinohara A."/>
            <person name="Yoshida Y."/>
            <person name="Fujiwara M."/>
            <person name="Mori M."/>
            <person name="Tomita M."/>
            <person name="Arakawa K."/>
        </authorList>
    </citation>
    <scope>NUCLEOTIDE SEQUENCE [LARGE SCALE GENOMIC DNA]</scope>
</reference>
<comment type="caution">
    <text evidence="3">The sequence shown here is derived from an EMBL/GenBank/DDBJ whole genome shotgun (WGS) entry which is preliminary data.</text>
</comment>
<evidence type="ECO:0000313" key="4">
    <source>
        <dbReference type="Proteomes" id="UP000499080"/>
    </source>
</evidence>
<accession>A0A4Y2G9Q8</accession>
<evidence type="ECO:0000313" key="3">
    <source>
        <dbReference type="EMBL" id="GBM50343.1"/>
    </source>
</evidence>
<evidence type="ECO:0000313" key="2">
    <source>
        <dbReference type="EMBL" id="GBM50331.1"/>
    </source>
</evidence>
<name>A0A4Y2G9Q8_ARAVE</name>
<feature type="region of interest" description="Disordered" evidence="1">
    <location>
        <begin position="10"/>
        <end position="34"/>
    </location>
</feature>